<evidence type="ECO:0000256" key="5">
    <source>
        <dbReference type="SAM" id="MobiDB-lite"/>
    </source>
</evidence>
<organism evidence="7 8">
    <name type="scientific">Lepeophtheirus salmonis</name>
    <name type="common">Salmon louse</name>
    <name type="synonym">Caligus salmonis</name>
    <dbReference type="NCBI Taxonomy" id="72036"/>
    <lineage>
        <taxon>Eukaryota</taxon>
        <taxon>Metazoa</taxon>
        <taxon>Ecdysozoa</taxon>
        <taxon>Arthropoda</taxon>
        <taxon>Crustacea</taxon>
        <taxon>Multicrustacea</taxon>
        <taxon>Hexanauplia</taxon>
        <taxon>Copepoda</taxon>
        <taxon>Siphonostomatoida</taxon>
        <taxon>Caligidae</taxon>
        <taxon>Lepeophtheirus</taxon>
    </lineage>
</organism>
<evidence type="ECO:0000313" key="7">
    <source>
        <dbReference type="EMBL" id="CAF2740664.1"/>
    </source>
</evidence>
<evidence type="ECO:0000259" key="6">
    <source>
        <dbReference type="PROSITE" id="PS50118"/>
    </source>
</evidence>
<evidence type="ECO:0000256" key="1">
    <source>
        <dbReference type="ARBA" id="ARBA00004123"/>
    </source>
</evidence>
<feature type="compositionally biased region" description="Acidic residues" evidence="5">
    <location>
        <begin position="68"/>
        <end position="87"/>
    </location>
</feature>
<dbReference type="GO" id="GO:0005634">
    <property type="term" value="C:nucleus"/>
    <property type="evidence" value="ECO:0007669"/>
    <property type="project" value="UniProtKB-SubCell"/>
</dbReference>
<dbReference type="PANTHER" id="PTHR46318:SF3">
    <property type="entry name" value="UPSTREAM BINDING TRANSCRIPTION FACTOR"/>
    <property type="match status" value="1"/>
</dbReference>
<sequence>MGRKRKVEEEEEKVLKREKEEEEVDVAKGKGGSSKKKKKSKDKEAVVEEPPSPPKKSNSPKKLLQKEEENEGEEEGNDGNEEEEEEVVVPPDVDPENLPPVDVLYKLLERMESHLPKEDKVKYDSQVRKLDWEKIAFEGLSASQCQMTWMYIQERIRRFRVLSEMIPDAREWIQHPWTNFYKSRTFNRHPDMPKKPLSVYMFYYSQQMNKILKKNSELSMPEVAKICSEQYAQLSEEKKLKYREKCDEMKLEYNKKLEDFYKFHPEMAPSAKGKKAKPPQPIHSEQVNIQHPQQTQPQTTYVMTSQPVLTIPTAPMTSTPNNIVYDPKYLPKYDRPIYPGAPERPFKPFDLFFKKELETCGSDPSFDRQIFAQKCRKEWKEMKCKKKAKWIKTAFENYRKYEAELREFMEQNPGYVPPTTTHKNFLTIEDQKILDRSMGRPEKPSSSAYSLFSKEMLNNNDIKKYPSKERMAHISELWKTLPETKKESYQSEVNEAMGIYRQMYEDWFNGLNDDERKAESDRNNSKSNRKAAIKEKNNPPQVIQIQAPNQYITLQTQPQMTNVALPTAPVMHAANAPQTPLIMVPKQVDIPGSSCFIAEWLLSHKKKRVSDAKKVWRSMGKKEKRKAQAKLDPQRQKYIDDYTVFVRGLSKQDSLCTRRNKTERDIINQLIFVVPLPNRESKGSMDHLWCCSVKTSRNTFDSRNSNKIRLIWRRWNQKDINTQINLNPNLHEVQRSHSTIERAKTLPISGSTYMVNKMNPSKSGISHGRSQPICTEGMPFSQEKKFTMNQSGLSRAFNFKSSKNNLEPAQLNLNFLGQIYKKLILCSFCE</sequence>
<dbReference type="EMBL" id="CAJNVT010000005">
    <property type="protein sequence ID" value="CAF2740664.1"/>
    <property type="molecule type" value="Genomic_DNA"/>
</dbReference>
<dbReference type="Gene3D" id="1.10.30.10">
    <property type="entry name" value="High mobility group box domain"/>
    <property type="match status" value="3"/>
</dbReference>
<protein>
    <submittedName>
        <fullName evidence="7">UBTF</fullName>
    </submittedName>
</protein>
<keyword evidence="3 4" id="KW-0539">Nucleus</keyword>
<name>A0A817F8G0_LEPSM</name>
<dbReference type="AlphaFoldDB" id="A0A817F8G0"/>
<dbReference type="GO" id="GO:0003677">
    <property type="term" value="F:DNA binding"/>
    <property type="evidence" value="ECO:0007669"/>
    <property type="project" value="UniProtKB-UniRule"/>
</dbReference>
<evidence type="ECO:0000256" key="3">
    <source>
        <dbReference type="ARBA" id="ARBA00023242"/>
    </source>
</evidence>
<evidence type="ECO:0000256" key="4">
    <source>
        <dbReference type="PROSITE-ProRule" id="PRU00267"/>
    </source>
</evidence>
<dbReference type="InterPro" id="IPR036910">
    <property type="entry name" value="HMG_box_dom_sf"/>
</dbReference>
<dbReference type="Proteomes" id="UP000675881">
    <property type="component" value="Unassembled WGS sequence"/>
</dbReference>
<feature type="domain" description="HMG box" evidence="6">
    <location>
        <begin position="193"/>
        <end position="261"/>
    </location>
</feature>
<feature type="domain" description="HMG box" evidence="6">
    <location>
        <begin position="342"/>
        <end position="409"/>
    </location>
</feature>
<feature type="domain" description="HMG box" evidence="6">
    <location>
        <begin position="442"/>
        <end position="508"/>
    </location>
</feature>
<dbReference type="InterPro" id="IPR051762">
    <property type="entry name" value="UBF1"/>
</dbReference>
<evidence type="ECO:0000313" key="8">
    <source>
        <dbReference type="Proteomes" id="UP000675881"/>
    </source>
</evidence>
<comment type="caution">
    <text evidence="7">The sequence shown here is derived from an EMBL/GenBank/DDBJ whole genome shotgun (WGS) entry which is preliminary data.</text>
</comment>
<dbReference type="SMART" id="SM00398">
    <property type="entry name" value="HMG"/>
    <property type="match status" value="3"/>
</dbReference>
<proteinExistence type="predicted"/>
<dbReference type="PANTHER" id="PTHR46318">
    <property type="entry name" value="UPSTREAM BINDING TRANSCRIPTION FACTOR"/>
    <property type="match status" value="1"/>
</dbReference>
<feature type="DNA-binding region" description="HMG box" evidence="4">
    <location>
        <begin position="193"/>
        <end position="261"/>
    </location>
</feature>
<feature type="compositionally biased region" description="Basic and acidic residues" evidence="5">
    <location>
        <begin position="515"/>
        <end position="524"/>
    </location>
</feature>
<dbReference type="SUPFAM" id="SSF47095">
    <property type="entry name" value="HMG-box"/>
    <property type="match status" value="3"/>
</dbReference>
<feature type="DNA-binding region" description="HMG box" evidence="4">
    <location>
        <begin position="342"/>
        <end position="409"/>
    </location>
</feature>
<keyword evidence="2 4" id="KW-0238">DNA-binding</keyword>
<dbReference type="InterPro" id="IPR009071">
    <property type="entry name" value="HMG_box_dom"/>
</dbReference>
<accession>A0A817F8G0</accession>
<comment type="subcellular location">
    <subcellularLocation>
        <location evidence="1">Nucleus</location>
    </subcellularLocation>
</comment>
<feature type="DNA-binding region" description="HMG box" evidence="4">
    <location>
        <begin position="442"/>
        <end position="508"/>
    </location>
</feature>
<reference evidence="7" key="1">
    <citation type="submission" date="2021-02" db="EMBL/GenBank/DDBJ databases">
        <authorList>
            <person name="Bekaert M."/>
        </authorList>
    </citation>
    <scope>NUCLEOTIDE SEQUENCE</scope>
    <source>
        <strain evidence="7">IoA-00</strain>
    </source>
</reference>
<dbReference type="Pfam" id="PF00505">
    <property type="entry name" value="HMG_box"/>
    <property type="match status" value="1"/>
</dbReference>
<dbReference type="PROSITE" id="PS50118">
    <property type="entry name" value="HMG_BOX_2"/>
    <property type="match status" value="3"/>
</dbReference>
<feature type="region of interest" description="Disordered" evidence="5">
    <location>
        <begin position="515"/>
        <end position="542"/>
    </location>
</feature>
<dbReference type="OrthoDB" id="1919336at2759"/>
<gene>
    <name evidence="7" type="ORF">LSAA_29</name>
</gene>
<keyword evidence="8" id="KW-1185">Reference proteome</keyword>
<evidence type="ECO:0000256" key="2">
    <source>
        <dbReference type="ARBA" id="ARBA00023125"/>
    </source>
</evidence>
<feature type="region of interest" description="Disordered" evidence="5">
    <location>
        <begin position="1"/>
        <end position="99"/>
    </location>
</feature>